<keyword evidence="12" id="KW-1185">Reference proteome</keyword>
<dbReference type="RefSeq" id="WP_306726955.1">
    <property type="nucleotide sequence ID" value="NZ_JAVDDT010000001.1"/>
</dbReference>
<keyword evidence="6 10" id="KW-0812">Transmembrane</keyword>
<evidence type="ECO:0000256" key="9">
    <source>
        <dbReference type="ARBA" id="ARBA00023136"/>
    </source>
</evidence>
<proteinExistence type="inferred from homology"/>
<comment type="similarity">
    <text evidence="3 10">Belongs to the FliL family.</text>
</comment>
<organism evidence="11 12">
    <name type="scientific">Natronospira bacteriovora</name>
    <dbReference type="NCBI Taxonomy" id="3069753"/>
    <lineage>
        <taxon>Bacteria</taxon>
        <taxon>Pseudomonadati</taxon>
        <taxon>Pseudomonadota</taxon>
        <taxon>Gammaproteobacteria</taxon>
        <taxon>Natronospirales</taxon>
        <taxon>Natronospiraceae</taxon>
        <taxon>Natronospira</taxon>
    </lineage>
</organism>
<evidence type="ECO:0000256" key="8">
    <source>
        <dbReference type="ARBA" id="ARBA00022989"/>
    </source>
</evidence>
<evidence type="ECO:0000256" key="6">
    <source>
        <dbReference type="ARBA" id="ARBA00022692"/>
    </source>
</evidence>
<keyword evidence="5 10" id="KW-0145">Chemotaxis</keyword>
<keyword evidence="11" id="KW-0966">Cell projection</keyword>
<evidence type="ECO:0000256" key="7">
    <source>
        <dbReference type="ARBA" id="ARBA00022779"/>
    </source>
</evidence>
<evidence type="ECO:0000313" key="11">
    <source>
        <dbReference type="EMBL" id="MDQ2068468.1"/>
    </source>
</evidence>
<evidence type="ECO:0000256" key="3">
    <source>
        <dbReference type="ARBA" id="ARBA00008281"/>
    </source>
</evidence>
<dbReference type="EMBL" id="JAVDDT010000001">
    <property type="protein sequence ID" value="MDQ2068468.1"/>
    <property type="molecule type" value="Genomic_DNA"/>
</dbReference>
<evidence type="ECO:0000313" key="12">
    <source>
        <dbReference type="Proteomes" id="UP001239019"/>
    </source>
</evidence>
<keyword evidence="10" id="KW-0997">Cell inner membrane</keyword>
<accession>A0ABU0W3I7</accession>
<keyword evidence="11" id="KW-0282">Flagellum</keyword>
<comment type="subcellular location">
    <subcellularLocation>
        <location evidence="10">Cell inner membrane</location>
    </subcellularLocation>
    <subcellularLocation>
        <location evidence="2">Cell membrane</location>
        <topology evidence="2">Single-pass membrane protein</topology>
    </subcellularLocation>
</comment>
<evidence type="ECO:0000256" key="4">
    <source>
        <dbReference type="ARBA" id="ARBA00022475"/>
    </source>
</evidence>
<protein>
    <recommendedName>
        <fullName evidence="10">Flagellar protein FliL</fullName>
    </recommendedName>
</protein>
<comment type="function">
    <text evidence="1 10">Controls the rotational direction of flagella during chemotaxis.</text>
</comment>
<dbReference type="PANTHER" id="PTHR35091:SF2">
    <property type="entry name" value="FLAGELLAR PROTEIN FLIL"/>
    <property type="match status" value="1"/>
</dbReference>
<keyword evidence="11" id="KW-0969">Cilium</keyword>
<feature type="transmembrane region" description="Helical" evidence="10">
    <location>
        <begin position="6"/>
        <end position="29"/>
    </location>
</feature>
<comment type="caution">
    <text evidence="11">The sequence shown here is derived from an EMBL/GenBank/DDBJ whole genome shotgun (WGS) entry which is preliminary data.</text>
</comment>
<name>A0ABU0W3I7_9GAMM</name>
<keyword evidence="4" id="KW-1003">Cell membrane</keyword>
<keyword evidence="9 10" id="KW-0472">Membrane</keyword>
<keyword evidence="8 10" id="KW-1133">Transmembrane helix</keyword>
<dbReference type="Proteomes" id="UP001239019">
    <property type="component" value="Unassembled WGS sequence"/>
</dbReference>
<gene>
    <name evidence="11" type="ORF">RBH19_01100</name>
</gene>
<evidence type="ECO:0000256" key="10">
    <source>
        <dbReference type="RuleBase" id="RU364125"/>
    </source>
</evidence>
<evidence type="ECO:0000256" key="5">
    <source>
        <dbReference type="ARBA" id="ARBA00022500"/>
    </source>
</evidence>
<dbReference type="PANTHER" id="PTHR35091">
    <property type="entry name" value="FLAGELLAR PROTEIN FLIL"/>
    <property type="match status" value="1"/>
</dbReference>
<evidence type="ECO:0000256" key="1">
    <source>
        <dbReference type="ARBA" id="ARBA00002254"/>
    </source>
</evidence>
<dbReference type="InterPro" id="IPR005503">
    <property type="entry name" value="FliL"/>
</dbReference>
<dbReference type="Pfam" id="PF03748">
    <property type="entry name" value="FliL"/>
    <property type="match status" value="1"/>
</dbReference>
<keyword evidence="7 10" id="KW-0283">Flagellar rotation</keyword>
<reference evidence="11 12" key="1">
    <citation type="submission" date="2023-08" db="EMBL/GenBank/DDBJ databases">
        <title>Whole-genome sequencing of halo(alkali)philic microorganisms from hypersaline lakes.</title>
        <authorList>
            <person name="Sorokin D.Y."/>
            <person name="Abbas B."/>
            <person name="Merkel A.Y."/>
        </authorList>
    </citation>
    <scope>NUCLEOTIDE SEQUENCE [LARGE SCALE GENOMIC DNA]</scope>
    <source>
        <strain evidence="11 12">AB-CW4</strain>
    </source>
</reference>
<evidence type="ECO:0000256" key="2">
    <source>
        <dbReference type="ARBA" id="ARBA00004162"/>
    </source>
</evidence>
<sequence>MKAWILGGIGIVLVLLIGLGTGLFLAGALDGNGNGGAENAVPAAVEEMRQPPIYYAIEPAFVVNVEAERRVRYLQVKVELMSRDQASLDAVERHMPRVRNRLLMLFSDVEFEKARSAAGREALQDEALRQIVELLEEEEEPSDIEALFFTNFVMQ</sequence>